<dbReference type="OrthoDB" id="406838at2759"/>
<feature type="signal peptide" evidence="5">
    <location>
        <begin position="1"/>
        <end position="16"/>
    </location>
</feature>
<keyword evidence="2 3" id="KW-1015">Disulfide bond</keyword>
<feature type="compositionally biased region" description="Basic and acidic residues" evidence="4">
    <location>
        <begin position="206"/>
        <end position="225"/>
    </location>
</feature>
<dbReference type="Proteomes" id="UP000675881">
    <property type="component" value="Chromosome 13"/>
</dbReference>
<protein>
    <submittedName>
        <fullName evidence="7">(salmon louse) hypothetical protein</fullName>
    </submittedName>
</protein>
<feature type="region of interest" description="Disordered" evidence="4">
    <location>
        <begin position="179"/>
        <end position="235"/>
    </location>
</feature>
<keyword evidence="8" id="KW-1185">Reference proteome</keyword>
<comment type="caution">
    <text evidence="3">Lacks conserved residue(s) required for the propagation of feature annotation.</text>
</comment>
<feature type="domain" description="Fibronectin type-II" evidence="6">
    <location>
        <begin position="21"/>
        <end position="68"/>
    </location>
</feature>
<dbReference type="PROSITE" id="PS51092">
    <property type="entry name" value="FN2_2"/>
    <property type="match status" value="2"/>
</dbReference>
<evidence type="ECO:0000256" key="3">
    <source>
        <dbReference type="PROSITE-ProRule" id="PRU00479"/>
    </source>
</evidence>
<dbReference type="Pfam" id="PF00040">
    <property type="entry name" value="fn2"/>
    <property type="match status" value="2"/>
</dbReference>
<evidence type="ECO:0000256" key="5">
    <source>
        <dbReference type="SAM" id="SignalP"/>
    </source>
</evidence>
<evidence type="ECO:0000313" key="8">
    <source>
        <dbReference type="Proteomes" id="UP000675881"/>
    </source>
</evidence>
<organism evidence="7 8">
    <name type="scientific">Lepeophtheirus salmonis</name>
    <name type="common">Salmon louse</name>
    <name type="synonym">Caligus salmonis</name>
    <dbReference type="NCBI Taxonomy" id="72036"/>
    <lineage>
        <taxon>Eukaryota</taxon>
        <taxon>Metazoa</taxon>
        <taxon>Ecdysozoa</taxon>
        <taxon>Arthropoda</taxon>
        <taxon>Crustacea</taxon>
        <taxon>Multicrustacea</taxon>
        <taxon>Hexanauplia</taxon>
        <taxon>Copepoda</taxon>
        <taxon>Siphonostomatoida</taxon>
        <taxon>Caligidae</taxon>
        <taxon>Lepeophtheirus</taxon>
    </lineage>
</organism>
<dbReference type="InterPro" id="IPR013806">
    <property type="entry name" value="Kringle-like"/>
</dbReference>
<keyword evidence="5" id="KW-0732">Signal</keyword>
<evidence type="ECO:0000256" key="2">
    <source>
        <dbReference type="ARBA" id="ARBA00023157"/>
    </source>
</evidence>
<dbReference type="Gene3D" id="2.10.10.10">
    <property type="entry name" value="Fibronectin, type II, collagen-binding"/>
    <property type="match status" value="2"/>
</dbReference>
<dbReference type="SUPFAM" id="SSF57440">
    <property type="entry name" value="Kringle-like"/>
    <property type="match status" value="2"/>
</dbReference>
<feature type="compositionally biased region" description="Acidic residues" evidence="4">
    <location>
        <begin position="179"/>
        <end position="192"/>
    </location>
</feature>
<feature type="chain" id="PRO_5043355242" evidence="5">
    <location>
        <begin position="17"/>
        <end position="235"/>
    </location>
</feature>
<feature type="domain" description="Fibronectin type-II" evidence="6">
    <location>
        <begin position="85"/>
        <end position="133"/>
    </location>
</feature>
<reference evidence="7" key="1">
    <citation type="submission" date="2021-02" db="EMBL/GenBank/DDBJ databases">
        <authorList>
            <person name="Bekaert M."/>
        </authorList>
    </citation>
    <scope>NUCLEOTIDE SEQUENCE</scope>
    <source>
        <strain evidence="7">IoA-00</strain>
    </source>
</reference>
<dbReference type="InterPro" id="IPR000562">
    <property type="entry name" value="FN_type2_dom"/>
</dbReference>
<evidence type="ECO:0000313" key="7">
    <source>
        <dbReference type="EMBL" id="CAF2825359.1"/>
    </source>
</evidence>
<accession>A0A7R8H348</accession>
<keyword evidence="1" id="KW-0677">Repeat</keyword>
<dbReference type="AlphaFoldDB" id="A0A7R8H348"/>
<evidence type="ECO:0000256" key="4">
    <source>
        <dbReference type="SAM" id="MobiDB-lite"/>
    </source>
</evidence>
<evidence type="ECO:0000259" key="6">
    <source>
        <dbReference type="PROSITE" id="PS51092"/>
    </source>
</evidence>
<name>A0A7R8H348_LEPSM</name>
<evidence type="ECO:0000256" key="1">
    <source>
        <dbReference type="ARBA" id="ARBA00022737"/>
    </source>
</evidence>
<dbReference type="EMBL" id="HG994592">
    <property type="protein sequence ID" value="CAF2825359.1"/>
    <property type="molecule type" value="Genomic_DNA"/>
</dbReference>
<gene>
    <name evidence="7" type="ORF">LSAA_4325</name>
</gene>
<sequence>MMFSVLILPFLSLASSHTCETPTGPCIFPFKYLGTKYNGCIRNNLTLPWCATSVDEWLNYNKYDYCSPGCAESPTRTIPGTCKTVDGIDCVFPFAYHGTLYWRCTAADYGSSYWCATSVGAGNEYTSYGTCSAGCGPFLNLQDCGTTDDNSFPWCATATYHGQYHGYYRYCNIDGIENSENEPSESEEDTECLENKKLDFEDEGVYPEHEPPESHEETEFPEHISLDSADEAVFP</sequence>
<dbReference type="InterPro" id="IPR036943">
    <property type="entry name" value="FN_type2_sf"/>
</dbReference>
<feature type="disulfide bond" evidence="3">
    <location>
        <begin position="104"/>
        <end position="131"/>
    </location>
</feature>
<dbReference type="SMART" id="SM00059">
    <property type="entry name" value="FN2"/>
    <property type="match status" value="2"/>
</dbReference>
<proteinExistence type="predicted"/>